<dbReference type="EMBL" id="PDDX01000001">
    <property type="protein sequence ID" value="PHI30642.1"/>
    <property type="molecule type" value="Genomic_DNA"/>
</dbReference>
<evidence type="ECO:0000313" key="2">
    <source>
        <dbReference type="EMBL" id="VFS50141.1"/>
    </source>
</evidence>
<reference evidence="1" key="2">
    <citation type="submission" date="2017-09" db="EMBL/GenBank/DDBJ databases">
        <title>FDA dAtabase for Regulatory Grade micrObial Sequences (FDA-ARGOS): Supporting development and validation of Infectious Disease Dx tests.</title>
        <authorList>
            <person name="Minogue T."/>
            <person name="Wolcott M."/>
            <person name="Wasieloski L."/>
            <person name="Aguilar W."/>
            <person name="Moore D."/>
            <person name="Tallon L.J."/>
            <person name="Sadzewicz L."/>
            <person name="Ott S."/>
            <person name="Zhao X."/>
            <person name="Nagaraj S."/>
            <person name="Vavikolanu K."/>
            <person name="Aluvathingal J."/>
            <person name="Nadendla S."/>
            <person name="Sichtig H."/>
        </authorList>
    </citation>
    <scope>NUCLEOTIDE SEQUENCE</scope>
    <source>
        <strain evidence="1">FDAARGOS_387</strain>
    </source>
</reference>
<evidence type="ECO:0000313" key="1">
    <source>
        <dbReference type="EMBL" id="PHI30642.1"/>
    </source>
</evidence>
<dbReference type="Proteomes" id="UP000373449">
    <property type="component" value="Unassembled WGS sequence"/>
</dbReference>
<reference evidence="3" key="1">
    <citation type="submission" date="2017-09" db="EMBL/GenBank/DDBJ databases">
        <title>FDA dAtabase for Regulatory Grade micrObial Sequences (FDA-ARGOS): Supporting development and validation of Infectious Disease Dx tests.</title>
        <authorList>
            <person name="Minogue T."/>
            <person name="Wolcott M."/>
            <person name="Wasieloski L."/>
            <person name="Aguilar W."/>
            <person name="Moore D."/>
            <person name="Tallon L."/>
            <person name="Sadzewicz L."/>
            <person name="Ott S."/>
            <person name="Zhao X."/>
            <person name="Nagaraj S."/>
            <person name="Vavikolanu K."/>
            <person name="Aluvathingal J."/>
            <person name="Nadendla S."/>
            <person name="Sichtig H."/>
        </authorList>
    </citation>
    <scope>NUCLEOTIDE SEQUENCE [LARGE SCALE GENOMIC DNA]</scope>
    <source>
        <strain evidence="3">FDAARGOS_387</strain>
    </source>
</reference>
<accession>A0A2C6DQN6</accession>
<dbReference type="Proteomes" id="UP000224974">
    <property type="component" value="Unassembled WGS sequence"/>
</dbReference>
<evidence type="ECO:0000313" key="4">
    <source>
        <dbReference type="Proteomes" id="UP000373449"/>
    </source>
</evidence>
<dbReference type="AlphaFoldDB" id="A0A2C6DQN6"/>
<keyword evidence="3" id="KW-1185">Reference proteome</keyword>
<reference evidence="2 4" key="3">
    <citation type="submission" date="2019-03" db="EMBL/GenBank/DDBJ databases">
        <authorList>
            <consortium name="Pathogen Informatics"/>
        </authorList>
    </citation>
    <scope>NUCLEOTIDE SEQUENCE [LARGE SCALE GENOMIC DNA]</scope>
    <source>
        <strain evidence="2 4">NCTC12282</strain>
    </source>
</reference>
<evidence type="ECO:0008006" key="5">
    <source>
        <dbReference type="Google" id="ProtNLM"/>
    </source>
</evidence>
<name>A0A2C6DQN6_9GAMM</name>
<dbReference type="PROSITE" id="PS51257">
    <property type="entry name" value="PROKAR_LIPOPROTEIN"/>
    <property type="match status" value="1"/>
</dbReference>
<proteinExistence type="predicted"/>
<evidence type="ECO:0000313" key="3">
    <source>
        <dbReference type="Proteomes" id="UP000224974"/>
    </source>
</evidence>
<sequence>MHMRKNIISVLVGSAFFILAGCDRHADRAIEVAKEYIIQDFGSADQVKFRNDHFYTSVIHGKQIQGYVCGEFNDVKNHSEYKKYIAVVWLNNKSAGDLTWSWYDQSSEYREIVQGMDFESMWDDLCKEQSIVYE</sequence>
<organism evidence="1 3">
    <name type="scientific">Budvicia aquatica</name>
    <dbReference type="NCBI Taxonomy" id="82979"/>
    <lineage>
        <taxon>Bacteria</taxon>
        <taxon>Pseudomonadati</taxon>
        <taxon>Pseudomonadota</taxon>
        <taxon>Gammaproteobacteria</taxon>
        <taxon>Enterobacterales</taxon>
        <taxon>Budviciaceae</taxon>
        <taxon>Budvicia</taxon>
    </lineage>
</organism>
<gene>
    <name evidence="1" type="ORF">CRN84_15500</name>
    <name evidence="2" type="ORF">NCTC12282_04355</name>
</gene>
<dbReference type="RefSeq" id="WP_029092842.1">
    <property type="nucleotide sequence ID" value="NZ_CAADJA010000002.1"/>
</dbReference>
<protein>
    <recommendedName>
        <fullName evidence="5">Lipoprotein</fullName>
    </recommendedName>
</protein>
<dbReference type="EMBL" id="CAADJA010000002">
    <property type="protein sequence ID" value="VFS50141.1"/>
    <property type="molecule type" value="Genomic_DNA"/>
</dbReference>